<dbReference type="EMBL" id="JAGSOH010000033">
    <property type="protein sequence ID" value="MBR7827361.1"/>
    <property type="molecule type" value="Genomic_DNA"/>
</dbReference>
<accession>A0A941E9A3</accession>
<dbReference type="Proteomes" id="UP000676325">
    <property type="component" value="Unassembled WGS sequence"/>
</dbReference>
<sequence>MTASPVFDLEKFRANAEEWSVRYAANKPFPHIVLDDMLQVGPEFADEHFPKPDWPDWRPLGDTYQMQKFTCDDIAKIPEPLAQLINELSQPAFLRALEKVTGIPKLLVDPYLVGGGLHLSGPGGILGKHTDFHIYDAMDLYRRVNVLVYLNEGWDESFGGCLEVGDLSKDGALVVPDWGRVMIFTTDDKSVHGFPKPIVEGHWRRSVALYYYTALEAPGFSGDASTHWREHGEQKGLARKLRFGLFKFFMQTSRAFSLLAHLSNPNQGAGWWKNRQERLKQDAEEGR</sequence>
<organism evidence="2 3">
    <name type="scientific">Actinospica acidithermotolerans</name>
    <dbReference type="NCBI Taxonomy" id="2828514"/>
    <lineage>
        <taxon>Bacteria</taxon>
        <taxon>Bacillati</taxon>
        <taxon>Actinomycetota</taxon>
        <taxon>Actinomycetes</taxon>
        <taxon>Catenulisporales</taxon>
        <taxon>Actinospicaceae</taxon>
        <taxon>Actinospica</taxon>
    </lineage>
</organism>
<dbReference type="Pfam" id="PF13640">
    <property type="entry name" value="2OG-FeII_Oxy_3"/>
    <property type="match status" value="1"/>
</dbReference>
<reference evidence="2" key="1">
    <citation type="submission" date="2021-04" db="EMBL/GenBank/DDBJ databases">
        <title>Genome based classification of Actinospica acidithermotolerans sp. nov., an actinobacterium isolated from an Indonesian hot spring.</title>
        <authorList>
            <person name="Kusuma A.B."/>
            <person name="Putra K.E."/>
            <person name="Nafisah S."/>
            <person name="Loh J."/>
            <person name="Nouioui I."/>
            <person name="Goodfellow M."/>
        </authorList>
    </citation>
    <scope>NUCLEOTIDE SEQUENCE</scope>
    <source>
        <strain evidence="2">MGRD01-02</strain>
    </source>
</reference>
<keyword evidence="3" id="KW-1185">Reference proteome</keyword>
<evidence type="ECO:0000259" key="1">
    <source>
        <dbReference type="Pfam" id="PF13640"/>
    </source>
</evidence>
<gene>
    <name evidence="2" type="ORF">KDK95_13670</name>
</gene>
<feature type="domain" description="Prolyl 4-hydroxylase alpha subunit Fe(2+) 2OG dioxygenase" evidence="1">
    <location>
        <begin position="118"/>
        <end position="212"/>
    </location>
</feature>
<proteinExistence type="predicted"/>
<dbReference type="RefSeq" id="WP_212518507.1">
    <property type="nucleotide sequence ID" value="NZ_JAGSOH010000033.1"/>
</dbReference>
<dbReference type="InterPro" id="IPR044862">
    <property type="entry name" value="Pro_4_hyd_alph_FE2OG_OXY"/>
</dbReference>
<evidence type="ECO:0000313" key="2">
    <source>
        <dbReference type="EMBL" id="MBR7827361.1"/>
    </source>
</evidence>
<comment type="caution">
    <text evidence="2">The sequence shown here is derived from an EMBL/GenBank/DDBJ whole genome shotgun (WGS) entry which is preliminary data.</text>
</comment>
<dbReference type="AlphaFoldDB" id="A0A941E9A3"/>
<name>A0A941E9A3_9ACTN</name>
<evidence type="ECO:0000313" key="3">
    <source>
        <dbReference type="Proteomes" id="UP000676325"/>
    </source>
</evidence>
<protein>
    <submittedName>
        <fullName evidence="2">2OG-Fe(II) oxygenase</fullName>
    </submittedName>
</protein>
<dbReference type="Gene3D" id="2.60.120.620">
    <property type="entry name" value="q2cbj1_9rhob like domain"/>
    <property type="match status" value="1"/>
</dbReference>